<dbReference type="GO" id="GO:0006508">
    <property type="term" value="P:proteolysis"/>
    <property type="evidence" value="ECO:0007669"/>
    <property type="project" value="UniProtKB-KW"/>
</dbReference>
<comment type="similarity">
    <text evidence="1">Belongs to the peptidase M4 family.</text>
</comment>
<feature type="domain" description="Protealysin N-terminal propeptide" evidence="10">
    <location>
        <begin position="85"/>
        <end position="124"/>
    </location>
</feature>
<dbReference type="Pfam" id="PF16485">
    <property type="entry name" value="PLN_propep"/>
    <property type="match status" value="1"/>
</dbReference>
<keyword evidence="4" id="KW-0378">Hydrolase</keyword>
<dbReference type="Pfam" id="PF01447">
    <property type="entry name" value="Peptidase_M4"/>
    <property type="match status" value="1"/>
</dbReference>
<dbReference type="PRINTS" id="PR00730">
    <property type="entry name" value="THERMOLYSIN"/>
</dbReference>
<evidence type="ECO:0000256" key="5">
    <source>
        <dbReference type="ARBA" id="ARBA00022833"/>
    </source>
</evidence>
<dbReference type="InterPro" id="IPR023612">
    <property type="entry name" value="Peptidase_M4"/>
</dbReference>
<dbReference type="InterPro" id="IPR001570">
    <property type="entry name" value="Peptidase_M4_C_domain"/>
</dbReference>
<dbReference type="InterPro" id="IPR032475">
    <property type="entry name" value="Protealysin_N_PP"/>
</dbReference>
<evidence type="ECO:0000256" key="4">
    <source>
        <dbReference type="ARBA" id="ARBA00022801"/>
    </source>
</evidence>
<keyword evidence="6" id="KW-0482">Metalloprotease</keyword>
<keyword evidence="3" id="KW-0479">Metal-binding</keyword>
<protein>
    <submittedName>
        <fullName evidence="11">Peptidase thermolysin protein</fullName>
    </submittedName>
</protein>
<sequence length="746" mass="82346">MCGNKCYIAPPHLVQALAQNSEGQEMCDHYKTCLEHQNKIRAARTNRFDFLCKPRGERRDAAIAAARAAGKPEPKNFDRPPSTKRSIVPAEILRHIAESDTVNEETRACATKDLEHVDRLHQRVIQRQQAGPSAAAASGAHQDEGKGGKISSLMHRIKKPKTEKSEGGQVEEEEDDEEEPTLDKFYRAVYDAENSMNEQDLPGKKVRVEGEDPVEDKAINQAYSNAGEVLKFYKEKFGWNSIDNKNMAVISSCHFGNNYGNAFWDPDKQQMVYGDGDNFLHKFTECVDVIGHEMTHAVTEYTSPLDYQGQPGALNEHVSDVFGIMVKQMVEDEKAKDADWLIGEGCLLPGIKGVALRSMKNPGTAYNDKVLGKDPQPDNFKDYKVITEDNGGVHIYSGIPNKAFYKASVDFGGYSWEKAGLIWWKTMNSGRIPPRCTFKQFAQVTIEIAEEEFKEEGKKVLTNAWEEVGVEQSSTMNVQLTSYEEQLIFMNVYTDTAANTSTSTSAVASIACIWSRLVSRSLAAAVRSHSGEFAPANNDYVTLSLSPFHIISSKTSPRSTRKHLEYLRFSMATSSPTLRALILKSGTWVGTCCLSKLSSAEPSEAIIRATNDQSLLVWMAPESGDDGGTLSDLLSPSLAVFQNLDAFHPFPPNPSRASAPSSVTNAGQNCPLEPRVERYRHAHGASHSAQQPASLTPADYAAISGDLESLKILLENGGRVLKFRTILIRFGLIHSAWVLPTATWAA</sequence>
<comment type="caution">
    <text evidence="11">The sequence shown here is derived from an EMBL/GenBank/DDBJ whole genome shotgun (WGS) entry which is preliminary data.</text>
</comment>
<evidence type="ECO:0000256" key="1">
    <source>
        <dbReference type="ARBA" id="ARBA00009388"/>
    </source>
</evidence>
<evidence type="ECO:0000256" key="6">
    <source>
        <dbReference type="ARBA" id="ARBA00023049"/>
    </source>
</evidence>
<dbReference type="PANTHER" id="PTHR43579">
    <property type="match status" value="1"/>
</dbReference>
<evidence type="ECO:0000259" key="9">
    <source>
        <dbReference type="Pfam" id="PF02868"/>
    </source>
</evidence>
<feature type="compositionally biased region" description="Low complexity" evidence="7">
    <location>
        <begin position="130"/>
        <end position="140"/>
    </location>
</feature>
<evidence type="ECO:0000313" key="12">
    <source>
        <dbReference type="Proteomes" id="UP001201980"/>
    </source>
</evidence>
<evidence type="ECO:0000256" key="3">
    <source>
        <dbReference type="ARBA" id="ARBA00022723"/>
    </source>
</evidence>
<evidence type="ECO:0000259" key="8">
    <source>
        <dbReference type="Pfam" id="PF01447"/>
    </source>
</evidence>
<feature type="domain" description="Peptidase M4" evidence="8">
    <location>
        <begin position="187"/>
        <end position="300"/>
    </location>
</feature>
<accession>A0AAD5RG25</accession>
<feature type="compositionally biased region" description="Acidic residues" evidence="7">
    <location>
        <begin position="169"/>
        <end position="180"/>
    </location>
</feature>
<dbReference type="Pfam" id="PF02868">
    <property type="entry name" value="Peptidase_M4_C"/>
    <property type="match status" value="1"/>
</dbReference>
<feature type="region of interest" description="Disordered" evidence="7">
    <location>
        <begin position="126"/>
        <end position="182"/>
    </location>
</feature>
<dbReference type="Gene3D" id="1.10.390.10">
    <property type="entry name" value="Neutral Protease Domain 2"/>
    <property type="match status" value="1"/>
</dbReference>
<dbReference type="GO" id="GO:0004222">
    <property type="term" value="F:metalloendopeptidase activity"/>
    <property type="evidence" value="ECO:0007669"/>
    <property type="project" value="InterPro"/>
</dbReference>
<dbReference type="Gene3D" id="3.10.170.10">
    <property type="match status" value="1"/>
</dbReference>
<keyword evidence="5" id="KW-0862">Zinc</keyword>
<evidence type="ECO:0000313" key="11">
    <source>
        <dbReference type="EMBL" id="KAJ2891845.1"/>
    </source>
</evidence>
<dbReference type="EMBL" id="JAKWBI020000971">
    <property type="protein sequence ID" value="KAJ2891845.1"/>
    <property type="molecule type" value="Genomic_DNA"/>
</dbReference>
<name>A0AAD5RG25_9PEZI</name>
<evidence type="ECO:0000256" key="2">
    <source>
        <dbReference type="ARBA" id="ARBA00022670"/>
    </source>
</evidence>
<dbReference type="Proteomes" id="UP001201980">
    <property type="component" value="Unassembled WGS sequence"/>
</dbReference>
<keyword evidence="2" id="KW-0645">Protease</keyword>
<evidence type="ECO:0000259" key="10">
    <source>
        <dbReference type="Pfam" id="PF16485"/>
    </source>
</evidence>
<proteinExistence type="inferred from homology"/>
<keyword evidence="12" id="KW-1185">Reference proteome</keyword>
<dbReference type="SUPFAM" id="SSF55486">
    <property type="entry name" value="Metalloproteases ('zincins'), catalytic domain"/>
    <property type="match status" value="1"/>
</dbReference>
<reference evidence="11" key="1">
    <citation type="submission" date="2022-07" db="EMBL/GenBank/DDBJ databases">
        <title>Draft genome sequence of Zalerion maritima ATCC 34329, a (micro)plastics degrading marine fungus.</title>
        <authorList>
            <person name="Paco A."/>
            <person name="Goncalves M.F.M."/>
            <person name="Rocha-Santos T.A.P."/>
            <person name="Alves A."/>
        </authorList>
    </citation>
    <scope>NUCLEOTIDE SEQUENCE</scope>
    <source>
        <strain evidence="11">ATCC 34329</strain>
    </source>
</reference>
<evidence type="ECO:0000256" key="7">
    <source>
        <dbReference type="SAM" id="MobiDB-lite"/>
    </source>
</evidence>
<dbReference type="AlphaFoldDB" id="A0AAD5RG25"/>
<dbReference type="CDD" id="cd09597">
    <property type="entry name" value="M4_TLP"/>
    <property type="match status" value="1"/>
</dbReference>
<dbReference type="InterPro" id="IPR013856">
    <property type="entry name" value="Peptidase_M4_domain"/>
</dbReference>
<dbReference type="PANTHER" id="PTHR43579:SF1">
    <property type="entry name" value="NEUTRAL METALLOPROTEINASE"/>
    <property type="match status" value="1"/>
</dbReference>
<dbReference type="InterPro" id="IPR027268">
    <property type="entry name" value="Peptidase_M4/M1_CTD_sf"/>
</dbReference>
<organism evidence="11 12">
    <name type="scientific">Zalerion maritima</name>
    <dbReference type="NCBI Taxonomy" id="339359"/>
    <lineage>
        <taxon>Eukaryota</taxon>
        <taxon>Fungi</taxon>
        <taxon>Dikarya</taxon>
        <taxon>Ascomycota</taxon>
        <taxon>Pezizomycotina</taxon>
        <taxon>Sordariomycetes</taxon>
        <taxon>Lulworthiomycetidae</taxon>
        <taxon>Lulworthiales</taxon>
        <taxon>Lulworthiaceae</taxon>
        <taxon>Zalerion</taxon>
    </lineage>
</organism>
<dbReference type="InterPro" id="IPR052759">
    <property type="entry name" value="Metalloprotease_M4"/>
</dbReference>
<dbReference type="GO" id="GO:0046872">
    <property type="term" value="F:metal ion binding"/>
    <property type="evidence" value="ECO:0007669"/>
    <property type="project" value="UniProtKB-KW"/>
</dbReference>
<gene>
    <name evidence="11" type="ORF">MKZ38_010665</name>
</gene>
<feature type="domain" description="Peptidase M4 C-terminal" evidence="9">
    <location>
        <begin position="304"/>
        <end position="470"/>
    </location>
</feature>